<reference evidence="2 3" key="1">
    <citation type="submission" date="2016-07" db="EMBL/GenBank/DDBJ databases">
        <title>Multiple horizontal gene transfer events from other fungi enriched the ability of initially mycotrophic Trichoderma (Ascomycota) to feed on dead plant biomass.</title>
        <authorList>
            <consortium name="DOE Joint Genome Institute"/>
            <person name="Aerts A."/>
            <person name="Atanasova L."/>
            <person name="Chenthamara K."/>
            <person name="Zhang J."/>
            <person name="Grujic M."/>
            <person name="Henrissat B."/>
            <person name="Kuo A."/>
            <person name="Salamov A."/>
            <person name="Lipzen A."/>
            <person name="Labutti K."/>
            <person name="Barry K."/>
            <person name="Miao Y."/>
            <person name="Rahimi M.J."/>
            <person name="Shen Q."/>
            <person name="Grigoriev I.V."/>
            <person name="Kubicek C.P."/>
            <person name="Druzhinina I.S."/>
        </authorList>
    </citation>
    <scope>NUCLEOTIDE SEQUENCE [LARGE SCALE GENOMIC DNA]</scope>
    <source>
        <strain evidence="2 3">CBS 433.97</strain>
    </source>
</reference>
<dbReference type="EMBL" id="KZ679263">
    <property type="protein sequence ID" value="PTB39886.1"/>
    <property type="molecule type" value="Genomic_DNA"/>
</dbReference>
<sequence>MQSRRGESCSSTGSPAFGTEISVIATPQIIRFQNPASTRRKSPGLLQLPLLPPGAAQFLASRLEMDGVVDASLVTTRYRSTSTKLYGLSIAAGTYDSLHLLGTPPKASPSQPFHRPAASRWELQRPRDEVPAAETASRDAFSAAVERLLQQLLRLRLFQNLRVLRSSGPQL</sequence>
<proteinExistence type="predicted"/>
<organism evidence="2 3">
    <name type="scientific">Trichoderma asperellum (strain ATCC 204424 / CBS 433.97 / NBRC 101777)</name>
    <dbReference type="NCBI Taxonomy" id="1042311"/>
    <lineage>
        <taxon>Eukaryota</taxon>
        <taxon>Fungi</taxon>
        <taxon>Dikarya</taxon>
        <taxon>Ascomycota</taxon>
        <taxon>Pezizomycotina</taxon>
        <taxon>Sordariomycetes</taxon>
        <taxon>Hypocreomycetidae</taxon>
        <taxon>Hypocreales</taxon>
        <taxon>Hypocreaceae</taxon>
        <taxon>Trichoderma</taxon>
    </lineage>
</organism>
<dbReference type="AlphaFoldDB" id="A0A2T3Z4Y5"/>
<evidence type="ECO:0000313" key="2">
    <source>
        <dbReference type="EMBL" id="PTB39886.1"/>
    </source>
</evidence>
<gene>
    <name evidence="2" type="ORF">M441DRAFT_47776</name>
</gene>
<keyword evidence="3" id="KW-1185">Reference proteome</keyword>
<evidence type="ECO:0000256" key="1">
    <source>
        <dbReference type="SAM" id="MobiDB-lite"/>
    </source>
</evidence>
<accession>A0A2T3Z4Y5</accession>
<name>A0A2T3Z4Y5_TRIA4</name>
<protein>
    <submittedName>
        <fullName evidence="2">Uncharacterized protein</fullName>
    </submittedName>
</protein>
<feature type="region of interest" description="Disordered" evidence="1">
    <location>
        <begin position="105"/>
        <end position="135"/>
    </location>
</feature>
<dbReference type="Proteomes" id="UP000240493">
    <property type="component" value="Unassembled WGS sequence"/>
</dbReference>
<evidence type="ECO:0000313" key="3">
    <source>
        <dbReference type="Proteomes" id="UP000240493"/>
    </source>
</evidence>